<dbReference type="PANTHER" id="PTHR10870">
    <property type="entry name" value="CELL CYCLE CHECKPOINT PROTEIN RAD1"/>
    <property type="match status" value="1"/>
</dbReference>
<dbReference type="PANTHER" id="PTHR10870:SF0">
    <property type="entry name" value="CELL CYCLE CHECKPOINT PROTEIN RAD1"/>
    <property type="match status" value="1"/>
</dbReference>
<dbReference type="SUPFAM" id="SSF55979">
    <property type="entry name" value="DNA clamp"/>
    <property type="match status" value="1"/>
</dbReference>
<dbReference type="GO" id="GO:0031573">
    <property type="term" value="P:mitotic intra-S DNA damage checkpoint signaling"/>
    <property type="evidence" value="ECO:0007669"/>
    <property type="project" value="EnsemblFungi"/>
</dbReference>
<dbReference type="InterPro" id="IPR003021">
    <property type="entry name" value="Rad1_Rec1_Rad17"/>
</dbReference>
<dbReference type="GO" id="GO:0033314">
    <property type="term" value="P:mitotic DNA replication checkpoint signaling"/>
    <property type="evidence" value="ECO:0007669"/>
    <property type="project" value="EnsemblFungi"/>
</dbReference>
<proteinExistence type="inferred from homology"/>
<dbReference type="GO" id="GO:0035861">
    <property type="term" value="C:site of double-strand break"/>
    <property type="evidence" value="ECO:0007669"/>
    <property type="project" value="EnsemblFungi"/>
</dbReference>
<dbReference type="InterPro" id="IPR003011">
    <property type="entry name" value="Cell_cycle_checkpoint_Rad1"/>
</dbReference>
<dbReference type="GO" id="GO:0140445">
    <property type="term" value="C:chromosome, telomeric repeat region"/>
    <property type="evidence" value="ECO:0007669"/>
    <property type="project" value="EnsemblFungi"/>
</dbReference>
<evidence type="ECO:0000313" key="7">
    <source>
        <dbReference type="Proteomes" id="UP000186594"/>
    </source>
</evidence>
<evidence type="ECO:0000256" key="2">
    <source>
        <dbReference type="ARBA" id="ARBA00010991"/>
    </source>
</evidence>
<comment type="similarity">
    <text evidence="2">Belongs to the rad1 family.</text>
</comment>
<gene>
    <name evidence="6" type="ORF">NEOLI_001992</name>
</gene>
<dbReference type="GO" id="GO:0030896">
    <property type="term" value="C:checkpoint clamp complex"/>
    <property type="evidence" value="ECO:0007669"/>
    <property type="project" value="EnsemblFungi"/>
</dbReference>
<evidence type="ECO:0000256" key="3">
    <source>
        <dbReference type="ARBA" id="ARBA00022763"/>
    </source>
</evidence>
<protein>
    <submittedName>
        <fullName evidence="6">DNA damage checkpoint control protein rad1</fullName>
    </submittedName>
</protein>
<dbReference type="Proteomes" id="UP000186594">
    <property type="component" value="Unassembled WGS sequence"/>
</dbReference>
<evidence type="ECO:0000256" key="4">
    <source>
        <dbReference type="ARBA" id="ARBA00023204"/>
    </source>
</evidence>
<dbReference type="EMBL" id="LXFE01000123">
    <property type="protein sequence ID" value="OLL27063.1"/>
    <property type="molecule type" value="Genomic_DNA"/>
</dbReference>
<reference evidence="6 7" key="1">
    <citation type="submission" date="2016-04" db="EMBL/GenBank/DDBJ databases">
        <title>Evolutionary innovation and constraint leading to complex multicellularity in the Ascomycota.</title>
        <authorList>
            <person name="Cisse O."/>
            <person name="Nguyen A."/>
            <person name="Hewitt D.A."/>
            <person name="Jedd G."/>
            <person name="Stajich J.E."/>
        </authorList>
    </citation>
    <scope>NUCLEOTIDE SEQUENCE [LARGE SCALE GENOMIC DNA]</scope>
    <source>
        <strain evidence="6 7">DAH-3</strain>
    </source>
</reference>
<dbReference type="Gene3D" id="3.70.10.10">
    <property type="match status" value="1"/>
</dbReference>
<keyword evidence="7" id="KW-1185">Reference proteome</keyword>
<keyword evidence="5" id="KW-0539">Nucleus</keyword>
<name>A0A1U7LWW8_NEOID</name>
<dbReference type="GO" id="GO:0006281">
    <property type="term" value="P:DNA repair"/>
    <property type="evidence" value="ECO:0007669"/>
    <property type="project" value="UniProtKB-KW"/>
</dbReference>
<dbReference type="AlphaFoldDB" id="A0A1U7LWW8"/>
<accession>A0A1U7LWW8</accession>
<dbReference type="InterPro" id="IPR046938">
    <property type="entry name" value="DNA_clamp_sf"/>
</dbReference>
<comment type="caution">
    <text evidence="6">The sequence shown here is derived from an EMBL/GenBank/DDBJ whole genome shotgun (WGS) entry which is preliminary data.</text>
</comment>
<evidence type="ECO:0000313" key="6">
    <source>
        <dbReference type="EMBL" id="OLL27063.1"/>
    </source>
</evidence>
<keyword evidence="3" id="KW-0227">DNA damage</keyword>
<dbReference type="Pfam" id="PF02144">
    <property type="entry name" value="Rad1"/>
    <property type="match status" value="1"/>
</dbReference>
<comment type="subcellular location">
    <subcellularLocation>
        <location evidence="1">Nucleus</location>
    </subcellularLocation>
</comment>
<dbReference type="GO" id="GO:0007095">
    <property type="term" value="P:mitotic G2 DNA damage checkpoint signaling"/>
    <property type="evidence" value="ECO:0007669"/>
    <property type="project" value="EnsemblFungi"/>
</dbReference>
<dbReference type="GO" id="GO:0005737">
    <property type="term" value="C:cytoplasm"/>
    <property type="evidence" value="ECO:0007669"/>
    <property type="project" value="EnsemblFungi"/>
</dbReference>
<keyword evidence="4" id="KW-0234">DNA repair</keyword>
<dbReference type="OrthoDB" id="337581at2759"/>
<dbReference type="OMA" id="IKTTCEL"/>
<dbReference type="STRING" id="1198029.A0A1U7LWW8"/>
<sequence length="284" mass="31949">MFPELSPLARTNNAHVMQAHAFLENSSLFQSYVFTFDKIPPRELDNVTEDGEDDDSVSFVISLTALLECLNIFGADARERPGFARGDQHPMGLLRLGGTCRFLYEAEGCPLILMVEENGVLTTCELTTYEAEEEFNISLSDGGLASKIIMKSEWLHDAIQELETPQTEHLTIRTSPRKPHFRLGSYGNLGSAEMDYPNDRSVLETFICPDVVKNSYRFTMIKLASKAMSLATKASVRTDENGVLSIQFMISFSNGKNSFVDFRYLPEVEEHLDRSEDTNIHLDI</sequence>
<dbReference type="PRINTS" id="PR01246">
    <property type="entry name" value="RAD1REPAIR"/>
</dbReference>
<evidence type="ECO:0000256" key="1">
    <source>
        <dbReference type="ARBA" id="ARBA00004123"/>
    </source>
</evidence>
<organism evidence="6 7">
    <name type="scientific">Neolecta irregularis (strain DAH-3)</name>
    <dbReference type="NCBI Taxonomy" id="1198029"/>
    <lineage>
        <taxon>Eukaryota</taxon>
        <taxon>Fungi</taxon>
        <taxon>Dikarya</taxon>
        <taxon>Ascomycota</taxon>
        <taxon>Taphrinomycotina</taxon>
        <taxon>Neolectales</taxon>
        <taxon>Neolectaceae</taxon>
        <taxon>Neolecta</taxon>
    </lineage>
</organism>
<dbReference type="CDD" id="cd00577">
    <property type="entry name" value="PCNA"/>
    <property type="match status" value="1"/>
</dbReference>
<evidence type="ECO:0000256" key="5">
    <source>
        <dbReference type="ARBA" id="ARBA00023242"/>
    </source>
</evidence>
<dbReference type="GO" id="GO:0033315">
    <property type="term" value="P:meiotic G2/MI DNA replication checkpoint signaling"/>
    <property type="evidence" value="ECO:0007669"/>
    <property type="project" value="EnsemblFungi"/>
</dbReference>
<dbReference type="GO" id="GO:0000723">
    <property type="term" value="P:telomere maintenance"/>
    <property type="evidence" value="ECO:0007669"/>
    <property type="project" value="EnsemblFungi"/>
</dbReference>